<dbReference type="SUPFAM" id="SSF63411">
    <property type="entry name" value="LuxS/MPP-like metallohydrolase"/>
    <property type="match status" value="4"/>
</dbReference>
<dbReference type="Pfam" id="PF05193">
    <property type="entry name" value="Peptidase_M16_C"/>
    <property type="match status" value="1"/>
</dbReference>
<comment type="caution">
    <text evidence="2">The sequence shown here is derived from an EMBL/GenBank/DDBJ whole genome shotgun (WGS) entry which is preliminary data.</text>
</comment>
<reference evidence="2" key="1">
    <citation type="submission" date="2021-12" db="EMBL/GenBank/DDBJ databases">
        <authorList>
            <person name="Rodrigo-Torres L."/>
            <person name="Arahal R. D."/>
            <person name="Lucena T."/>
        </authorList>
    </citation>
    <scope>NUCLEOTIDE SEQUENCE</scope>
    <source>
        <strain evidence="2">CECT 8267</strain>
    </source>
</reference>
<sequence>MSSATNASAHSSFEFIRQQRIESLNLTIEHYQHRVTGAVHYHLNAELDENVFLVALRTVPEDSSGVAHILEHTALCGSEKYPVRDPFFMMIRRSLNTFMNAFTSSDWTAYPFASQNKKDFDNLLQVYLDAVFCSRLDELDFAQEGHRVEFSEAGNTDSELEYKGVVFNEMKGAMSSVSSTLWQTLSKYLFPNTTYHFNSGGEPDCIPDLSYQELKDFYHSHYHPSNAIFMTFGNIEAAEHQEKFETLALNKFSALDEQISVGREQRFNAPIKVEDYYALDGDDDTSNKTHLVMAWLWGQNTNLDDLLEGQLLSGLLLDNSASPLRKVLETSEYGSAPSPMCGLEDSNHELTFACGVEGGEAGNSEAFEQLILDTLKDVQKNGIEQQQIDAVLHQLELHQREIGGDGYPYGLQLIMQIISTAAHRGDPISMLDLDPALENLRLKAAQPHYVSDLIQRLLLDNQHRLTLVMKPDTELSERKNAAEKQRLAALKLTLSDDQKNAIVEQTDALNQRQMQVDDESILPKVGLEDVPAIAPAPESTNQGLGELNLTNYSVGTNGLVYQQLIVELPKLTDRENWLLPYYCRCLTELGLGDNDYLESQQRQANVVGSISAFNSMRGKANDEQDVTGYFVLSSKALTRNHREQTQLMYDTFFEVKFTEHNRIRELIAQARGRREQGITGNGHGLAMLAASHKLSPIASLSHKTSGLEGLKSLKALDEAIKDNQALADFANELNQLHEKLKNSPRQLLEVADGDAAGQLSSELASIWQQDNPSAEQPFALAATRQTSHQVWSVNSQVNFCAKAYPTVPVDHVDAAPLTVLGGFLRNGHLHRAIREQGGAYGAGASQESSQAIFRFFSYRDPRTEETLADFDAAVSWLLDNDHEWQKVEEAILGVIGSLDKPGSPAGEAKAHFHNELFGRSSDQRQRFRERILAVKIDDLKRVARQYLMAENESVAIVTNATTAEKLADFIKRENAELIKI</sequence>
<accession>A0ABM9ABF3</accession>
<proteinExistence type="predicted"/>
<dbReference type="InterPro" id="IPR013578">
    <property type="entry name" value="Peptidase_M16C_assoc"/>
</dbReference>
<dbReference type="InterPro" id="IPR011765">
    <property type="entry name" value="Pept_M16_N"/>
</dbReference>
<dbReference type="Pfam" id="PF22516">
    <property type="entry name" value="PreP_C"/>
    <property type="match status" value="1"/>
</dbReference>
<keyword evidence="3" id="KW-1185">Reference proteome</keyword>
<dbReference type="RefSeq" id="WP_237443213.1">
    <property type="nucleotide sequence ID" value="NZ_CAKLPX010000001.1"/>
</dbReference>
<dbReference type="Pfam" id="PF00675">
    <property type="entry name" value="Peptidase_M16"/>
    <property type="match status" value="1"/>
</dbReference>
<dbReference type="PANTHER" id="PTHR43016">
    <property type="entry name" value="PRESEQUENCE PROTEASE"/>
    <property type="match status" value="1"/>
</dbReference>
<dbReference type="SMART" id="SM01264">
    <property type="entry name" value="M16C_associated"/>
    <property type="match status" value="1"/>
</dbReference>
<dbReference type="EMBL" id="CAKLPX010000001">
    <property type="protein sequence ID" value="CAH0990531.1"/>
    <property type="molecule type" value="Genomic_DNA"/>
</dbReference>
<feature type="domain" description="Peptidase M16C associated" evidence="1">
    <location>
        <begin position="469"/>
        <end position="716"/>
    </location>
</feature>
<dbReference type="PANTHER" id="PTHR43016:SF13">
    <property type="entry name" value="PRESEQUENCE PROTEASE, MITOCHONDRIAL"/>
    <property type="match status" value="1"/>
</dbReference>
<dbReference type="InterPro" id="IPR011249">
    <property type="entry name" value="Metalloenz_LuxS/M16"/>
</dbReference>
<name>A0ABM9ABF3_9GAMM</name>
<evidence type="ECO:0000313" key="3">
    <source>
        <dbReference type="Proteomes" id="UP000838100"/>
    </source>
</evidence>
<dbReference type="Proteomes" id="UP000838100">
    <property type="component" value="Unassembled WGS sequence"/>
</dbReference>
<gene>
    <name evidence="2" type="ORF">SIN8267_00623</name>
</gene>
<evidence type="ECO:0000313" key="2">
    <source>
        <dbReference type="EMBL" id="CAH0990531.1"/>
    </source>
</evidence>
<dbReference type="Pfam" id="PF08367">
    <property type="entry name" value="M16C_assoc"/>
    <property type="match status" value="1"/>
</dbReference>
<evidence type="ECO:0000259" key="1">
    <source>
        <dbReference type="SMART" id="SM01264"/>
    </source>
</evidence>
<protein>
    <recommendedName>
        <fullName evidence="1">Peptidase M16C associated domain-containing protein</fullName>
    </recommendedName>
</protein>
<dbReference type="InterPro" id="IPR055130">
    <property type="entry name" value="PreP_C"/>
</dbReference>
<dbReference type="Gene3D" id="3.30.830.10">
    <property type="entry name" value="Metalloenzyme, LuxS/M16 peptidase-like"/>
    <property type="match status" value="4"/>
</dbReference>
<dbReference type="InterPro" id="IPR007863">
    <property type="entry name" value="Peptidase_M16_C"/>
</dbReference>
<organism evidence="2 3">
    <name type="scientific">Sinobacterium norvegicum</name>
    <dbReference type="NCBI Taxonomy" id="1641715"/>
    <lineage>
        <taxon>Bacteria</taxon>
        <taxon>Pseudomonadati</taxon>
        <taxon>Pseudomonadota</taxon>
        <taxon>Gammaproteobacteria</taxon>
        <taxon>Cellvibrionales</taxon>
        <taxon>Spongiibacteraceae</taxon>
        <taxon>Sinobacterium</taxon>
    </lineage>
</organism>